<name>A0A919IHY5_9ACTN</name>
<sequence length="129" mass="13972">MPESNTRRFNRLPILIGAGVLAFLGCIGGFIWLIYTSIGVDHLSDEEIRDGRPCTAAVLSVQDTGSIINDKTVYEFELQVQPSDGAGYAATIRDSLNSVQAGRVGAGTTEFQCVIDRDDASRVEVFWSA</sequence>
<evidence type="ECO:0000313" key="3">
    <source>
        <dbReference type="Proteomes" id="UP000619479"/>
    </source>
</evidence>
<organism evidence="2 3">
    <name type="scientific">Actinoplanes cyaneus</name>
    <dbReference type="NCBI Taxonomy" id="52696"/>
    <lineage>
        <taxon>Bacteria</taxon>
        <taxon>Bacillati</taxon>
        <taxon>Actinomycetota</taxon>
        <taxon>Actinomycetes</taxon>
        <taxon>Micromonosporales</taxon>
        <taxon>Micromonosporaceae</taxon>
        <taxon>Actinoplanes</taxon>
    </lineage>
</organism>
<reference evidence="2" key="1">
    <citation type="submission" date="2021-01" db="EMBL/GenBank/DDBJ databases">
        <title>Whole genome shotgun sequence of Actinoplanes cyaneus NBRC 14990.</title>
        <authorList>
            <person name="Komaki H."/>
            <person name="Tamura T."/>
        </authorList>
    </citation>
    <scope>NUCLEOTIDE SEQUENCE</scope>
    <source>
        <strain evidence="2">NBRC 14990</strain>
    </source>
</reference>
<keyword evidence="1" id="KW-1133">Transmembrane helix</keyword>
<evidence type="ECO:0008006" key="4">
    <source>
        <dbReference type="Google" id="ProtNLM"/>
    </source>
</evidence>
<feature type="transmembrane region" description="Helical" evidence="1">
    <location>
        <begin position="12"/>
        <end position="35"/>
    </location>
</feature>
<keyword evidence="1" id="KW-0812">Transmembrane</keyword>
<dbReference type="AlphaFoldDB" id="A0A919IHY5"/>
<protein>
    <recommendedName>
        <fullName evidence="4">DUF4307 domain-containing protein</fullName>
    </recommendedName>
</protein>
<proteinExistence type="predicted"/>
<gene>
    <name evidence="2" type="ORF">Acy02nite_16590</name>
</gene>
<keyword evidence="1" id="KW-0472">Membrane</keyword>
<accession>A0A919IHY5</accession>
<evidence type="ECO:0000256" key="1">
    <source>
        <dbReference type="SAM" id="Phobius"/>
    </source>
</evidence>
<dbReference type="EMBL" id="BOMH01000013">
    <property type="protein sequence ID" value="GID63778.1"/>
    <property type="molecule type" value="Genomic_DNA"/>
</dbReference>
<dbReference type="RefSeq" id="WP_203739211.1">
    <property type="nucleotide sequence ID" value="NZ_BAAAUC010000027.1"/>
</dbReference>
<comment type="caution">
    <text evidence="2">The sequence shown here is derived from an EMBL/GenBank/DDBJ whole genome shotgun (WGS) entry which is preliminary data.</text>
</comment>
<dbReference type="Proteomes" id="UP000619479">
    <property type="component" value="Unassembled WGS sequence"/>
</dbReference>
<evidence type="ECO:0000313" key="2">
    <source>
        <dbReference type="EMBL" id="GID63778.1"/>
    </source>
</evidence>
<dbReference type="PROSITE" id="PS51257">
    <property type="entry name" value="PROKAR_LIPOPROTEIN"/>
    <property type="match status" value="1"/>
</dbReference>
<keyword evidence="3" id="KW-1185">Reference proteome</keyword>